<keyword evidence="1" id="KW-1133">Transmembrane helix</keyword>
<gene>
    <name evidence="2" type="ORF">EJA03_08025</name>
</gene>
<protein>
    <submittedName>
        <fullName evidence="2">Peptidase</fullName>
    </submittedName>
</protein>
<dbReference type="InterPro" id="IPR032307">
    <property type="entry name" value="PepSY_TM-like_2"/>
</dbReference>
<dbReference type="PANTHER" id="PTHR40115">
    <property type="entry name" value="INNER MEMBRANE PROTEIN WITH PEPSY TM HELIX"/>
    <property type="match status" value="1"/>
</dbReference>
<proteinExistence type="predicted"/>
<feature type="transmembrane region" description="Helical" evidence="1">
    <location>
        <begin position="20"/>
        <end position="39"/>
    </location>
</feature>
<reference evidence="2 3" key="1">
    <citation type="submission" date="2018-12" db="EMBL/GenBank/DDBJ databases">
        <title>Genomic taxonomy of the Vibrionaceae family.</title>
        <authorList>
            <person name="Gomez-Gil B."/>
            <person name="Enciso-Ibarra K."/>
        </authorList>
    </citation>
    <scope>NUCLEOTIDE SEQUENCE [LARGE SCALE GENOMIC DNA]</scope>
    <source>
        <strain evidence="2 3">CAIM 594</strain>
    </source>
</reference>
<keyword evidence="3" id="KW-1185">Reference proteome</keyword>
<dbReference type="PANTHER" id="PTHR40115:SF1">
    <property type="entry name" value="INNER MEMBRANE PROTEIN WITH PEPSY TM HELIX"/>
    <property type="match status" value="1"/>
</dbReference>
<evidence type="ECO:0000313" key="2">
    <source>
        <dbReference type="EMBL" id="RSD31614.1"/>
    </source>
</evidence>
<dbReference type="Proteomes" id="UP000269041">
    <property type="component" value="Unassembled WGS sequence"/>
</dbReference>
<comment type="caution">
    <text evidence="2">The sequence shown here is derived from an EMBL/GenBank/DDBJ whole genome shotgun (WGS) entry which is preliminary data.</text>
</comment>
<feature type="transmembrane region" description="Helical" evidence="1">
    <location>
        <begin position="188"/>
        <end position="208"/>
    </location>
</feature>
<dbReference type="OrthoDB" id="5587162at2"/>
<dbReference type="RefSeq" id="WP_125320725.1">
    <property type="nucleotide sequence ID" value="NZ_AP024889.1"/>
</dbReference>
<organism evidence="2 3">
    <name type="scientific">Vibrio pectenicida</name>
    <dbReference type="NCBI Taxonomy" id="62763"/>
    <lineage>
        <taxon>Bacteria</taxon>
        <taxon>Pseudomonadati</taxon>
        <taxon>Pseudomonadota</taxon>
        <taxon>Gammaproteobacteria</taxon>
        <taxon>Vibrionales</taxon>
        <taxon>Vibrionaceae</taxon>
        <taxon>Vibrio</taxon>
    </lineage>
</organism>
<dbReference type="EMBL" id="RSFA01000027">
    <property type="protein sequence ID" value="RSD31614.1"/>
    <property type="molecule type" value="Genomic_DNA"/>
</dbReference>
<feature type="transmembrane region" description="Helical" evidence="1">
    <location>
        <begin position="155"/>
        <end position="176"/>
    </location>
</feature>
<evidence type="ECO:0000313" key="3">
    <source>
        <dbReference type="Proteomes" id="UP000269041"/>
    </source>
</evidence>
<sequence>MRKRKFPLRNNKWLRRIHAWTGIVLIPLMLLYGVTGLWLQHRSTLKIPGPKTEMIDEVLNLDHPFKNTDDFKSFSSYQYLGWFDETEVMVKESISLPTKSGSIVIPEIWSLRNVGLKGSLRISYVPETLVVRVKIQDPNFGAFMNRLHRGMGTGLSWQFFGDLAAISLILFSLTGLCMWTKLHGTSRAGVALFISGIGAMTAIVLINVL</sequence>
<evidence type="ECO:0000256" key="1">
    <source>
        <dbReference type="SAM" id="Phobius"/>
    </source>
</evidence>
<name>A0A3R9E0N2_9VIBR</name>
<keyword evidence="1" id="KW-0472">Membrane</keyword>
<keyword evidence="1" id="KW-0812">Transmembrane</keyword>
<accession>A0A3R9E0N2</accession>
<dbReference type="Pfam" id="PF16357">
    <property type="entry name" value="PepSY_TM_like_2"/>
    <property type="match status" value="1"/>
</dbReference>
<dbReference type="AlphaFoldDB" id="A0A3R9E0N2"/>